<dbReference type="InterPro" id="IPR007685">
    <property type="entry name" value="RelA_SpoT"/>
</dbReference>
<dbReference type="PANTHER" id="PTHR22847:SF637">
    <property type="entry name" value="WD REPEAT DOMAIN 5B"/>
    <property type="match status" value="1"/>
</dbReference>
<dbReference type="OrthoDB" id="538223at2759"/>
<dbReference type="PROSITE" id="PS50082">
    <property type="entry name" value="WD_REPEATS_2"/>
    <property type="match status" value="7"/>
</dbReference>
<dbReference type="PROSITE" id="PS50837">
    <property type="entry name" value="NACHT"/>
    <property type="match status" value="1"/>
</dbReference>
<feature type="repeat" description="WD" evidence="7">
    <location>
        <begin position="898"/>
        <end position="930"/>
    </location>
</feature>
<dbReference type="Pfam" id="PF04607">
    <property type="entry name" value="RelA_SpoT"/>
    <property type="match status" value="1"/>
</dbReference>
<dbReference type="SUPFAM" id="SSF50978">
    <property type="entry name" value="WD40 repeat-like"/>
    <property type="match status" value="1"/>
</dbReference>
<dbReference type="PROSITE" id="PS00678">
    <property type="entry name" value="WD_REPEATS_1"/>
    <property type="match status" value="1"/>
</dbReference>
<dbReference type="Gene3D" id="2.130.10.10">
    <property type="entry name" value="YVTN repeat-like/Quinoprotein amine dehydrogenase"/>
    <property type="match status" value="3"/>
</dbReference>
<evidence type="ECO:0000259" key="8">
    <source>
        <dbReference type="PROSITE" id="PS50837"/>
    </source>
</evidence>
<sequence>MVLPETIDLQEKIQDLIRKHHQDSDVRRAFLNSVWDALKPDYEEMVQALQLFCGEQLRHKDIKATINGRSKACESVEDSIKRREKHSQKDYKDLNDIFNNVHDLAGIRIVLDFPDDFYKADAFIRQAFEEFRPPNKFHADREVGESWKPWFGAYSSHNHQVLISKNSTVRELSRFRGVLFEVQLTTCADNLYNKLAHPILYKRSAGLLTQRDEIVVDISHGIAWVHNLCLMYFKGRLKNAHNESECSKLRRIIAEGSGEGDSVEMDDLHFPPGGKISARALSEVFDQSPPEECRSVTNLQRWLAMKLNEIQQHHSTDIDCMRDLRVTDPRDDKKRIVSTKGGLLQDASQWVVDHPDFIQWRSAGRSRLLWVKGNPGKGKTMLLCRIIDELAAELNQTPIYFFCQATDERLNNATGVLRGLVYFLVDQKPSLMRYMRDKHKSAGKQLFEDVNAWIVMAEIFTAMLADPCLKDQVVILDALDECTSDLQSLLGLISRSISSSHGKWIVSSRNRPDIQSTLDNTQQVMLHLELNQDSISAAVEIFIQSRVTELPFDKAIRDRVQHLLTKNSENTFLWVALVCKDLENTRPWNAIKVAENAPRGLDDLYKQMMQRMDGLDQEDAQHCRDILATATLAYRPLHIKELRTLSDLPPAIHENISFLSDLISLCGSFLTLQDNIIYFIHQSAKDFILGNTAQEKPAHKILPVGKQVKHYDMFAKSLTALSNELQRDIYHLEFPGFPIDRVSSPNPDPLEPIRYSCIYWVDHLRDSNLSNISEAVRDDKLVHGFLQTKFLNWLEALSLMRSISVGVYTMNKLEKLLDEAATRNITTVDIRAVRYDLWRFVLAFKDGIRIAPLQVYASALIFSPATSRVRQLYNNQEPDWFTSKPVMESNWNACLQTLQNHSGNVNTVAFSADSQQLASGLEDGTIQIWDPMQGICQQTLEDHSDCINAVAFSANSRWLASGSDDKTAKIWDLARGICRWTLEVQSLGVIAVAFSVDSQWLASGSYDGIVEIWDPAQGISRQTLHHSDIVSMMTFSADGQRLASSSEGIIKIWDLTQGTCQQTFMDHRHYISSITFLADSQWLASCSGKDIKIWDTIQGICQQTLEGHSQEVSAVAFLADGQQLVSHSYDGTLKIWDTQGVCQQTLVGFESMDKVAFSPDGRFLASDSINGISIWDAQGKYRQALEHHSGPVGAVAFSTDSQRLASGSTDYTIKIWDAQGICQQTLQGHNGPVIAVTFSADSQRLASGSDDKTVKIWDAQGICQQTLQGH</sequence>
<dbReference type="CDD" id="cd05399">
    <property type="entry name" value="NT_Rel-Spo_like"/>
    <property type="match status" value="1"/>
</dbReference>
<keyword evidence="1 7" id="KW-0853">WD repeat</keyword>
<feature type="domain" description="NACHT" evidence="8">
    <location>
        <begin position="367"/>
        <end position="509"/>
    </location>
</feature>
<comment type="function">
    <text evidence="6">Involved in mitochondrial fission. Acts as an adapter protein required to form mitochondrial fission complexes. Formation of these complexes is required to promote constriction and fission of the mitochondrial compartment at a late step in mitochondrial division.</text>
</comment>
<dbReference type="AlphaFoldDB" id="A0A8K0SXZ3"/>
<dbReference type="InterPro" id="IPR007111">
    <property type="entry name" value="NACHT_NTPase"/>
</dbReference>
<evidence type="ECO:0000256" key="3">
    <source>
        <dbReference type="ARBA" id="ARBA00023054"/>
    </source>
</evidence>
<protein>
    <recommendedName>
        <fullName evidence="5">Mitochondrial division protein 1</fullName>
    </recommendedName>
</protein>
<evidence type="ECO:0000256" key="6">
    <source>
        <dbReference type="ARBA" id="ARBA00043913"/>
    </source>
</evidence>
<evidence type="ECO:0000256" key="2">
    <source>
        <dbReference type="ARBA" id="ARBA00022737"/>
    </source>
</evidence>
<accession>A0A8K0SXZ3</accession>
<comment type="caution">
    <text evidence="9">The sequence shown here is derived from an EMBL/GenBank/DDBJ whole genome shotgun (WGS) entry which is preliminary data.</text>
</comment>
<dbReference type="CDD" id="cd00200">
    <property type="entry name" value="WD40"/>
    <property type="match status" value="1"/>
</dbReference>
<feature type="repeat" description="WD" evidence="7">
    <location>
        <begin position="1226"/>
        <end position="1258"/>
    </location>
</feature>
<dbReference type="SMART" id="SM00954">
    <property type="entry name" value="RelA_SpoT"/>
    <property type="match status" value="1"/>
</dbReference>
<dbReference type="InterPro" id="IPR020472">
    <property type="entry name" value="WD40_PAC1"/>
</dbReference>
<dbReference type="PRINTS" id="PR00320">
    <property type="entry name" value="GPROTEINBRPT"/>
</dbReference>
<evidence type="ECO:0000313" key="10">
    <source>
        <dbReference type="Proteomes" id="UP000813444"/>
    </source>
</evidence>
<evidence type="ECO:0000256" key="7">
    <source>
        <dbReference type="PROSITE-ProRule" id="PRU00221"/>
    </source>
</evidence>
<dbReference type="Gene3D" id="3.30.460.10">
    <property type="entry name" value="Beta Polymerase, domain 2"/>
    <property type="match status" value="1"/>
</dbReference>
<dbReference type="Proteomes" id="UP000813444">
    <property type="component" value="Unassembled WGS sequence"/>
</dbReference>
<dbReference type="InterPro" id="IPR001680">
    <property type="entry name" value="WD40_rpt"/>
</dbReference>
<dbReference type="PROSITE" id="PS50294">
    <property type="entry name" value="WD_REPEATS_REGION"/>
    <property type="match status" value="6"/>
</dbReference>
<reference evidence="9" key="1">
    <citation type="journal article" date="2021" name="Nat. Commun.">
        <title>Genetic determinants of endophytism in the Arabidopsis root mycobiome.</title>
        <authorList>
            <person name="Mesny F."/>
            <person name="Miyauchi S."/>
            <person name="Thiergart T."/>
            <person name="Pickel B."/>
            <person name="Atanasova L."/>
            <person name="Karlsson M."/>
            <person name="Huettel B."/>
            <person name="Barry K.W."/>
            <person name="Haridas S."/>
            <person name="Chen C."/>
            <person name="Bauer D."/>
            <person name="Andreopoulos W."/>
            <person name="Pangilinan J."/>
            <person name="LaButti K."/>
            <person name="Riley R."/>
            <person name="Lipzen A."/>
            <person name="Clum A."/>
            <person name="Drula E."/>
            <person name="Henrissat B."/>
            <person name="Kohler A."/>
            <person name="Grigoriev I.V."/>
            <person name="Martin F.M."/>
            <person name="Hacquard S."/>
        </authorList>
    </citation>
    <scope>NUCLEOTIDE SEQUENCE</scope>
    <source>
        <strain evidence="9">MPI-CAGE-CH-0235</strain>
    </source>
</reference>
<dbReference type="GO" id="GO:1990234">
    <property type="term" value="C:transferase complex"/>
    <property type="evidence" value="ECO:0007669"/>
    <property type="project" value="UniProtKB-ARBA"/>
</dbReference>
<feature type="repeat" description="WD" evidence="7">
    <location>
        <begin position="1023"/>
        <end position="1063"/>
    </location>
</feature>
<gene>
    <name evidence="9" type="ORF">B0I35DRAFT_388886</name>
</gene>
<feature type="repeat" description="WD" evidence="7">
    <location>
        <begin position="982"/>
        <end position="1014"/>
    </location>
</feature>
<feature type="repeat" description="WD" evidence="7">
    <location>
        <begin position="1185"/>
        <end position="1217"/>
    </location>
</feature>
<dbReference type="Pfam" id="PF00400">
    <property type="entry name" value="WD40"/>
    <property type="match status" value="8"/>
</dbReference>
<feature type="repeat" description="WD" evidence="7">
    <location>
        <begin position="1105"/>
        <end position="1137"/>
    </location>
</feature>
<dbReference type="InterPro" id="IPR027417">
    <property type="entry name" value="P-loop_NTPase"/>
</dbReference>
<dbReference type="Gene3D" id="3.40.50.300">
    <property type="entry name" value="P-loop containing nucleotide triphosphate hydrolases"/>
    <property type="match status" value="1"/>
</dbReference>
<feature type="repeat" description="WD" evidence="7">
    <location>
        <begin position="940"/>
        <end position="973"/>
    </location>
</feature>
<organism evidence="9 10">
    <name type="scientific">Stachybotrys elegans</name>
    <dbReference type="NCBI Taxonomy" id="80388"/>
    <lineage>
        <taxon>Eukaryota</taxon>
        <taxon>Fungi</taxon>
        <taxon>Dikarya</taxon>
        <taxon>Ascomycota</taxon>
        <taxon>Pezizomycotina</taxon>
        <taxon>Sordariomycetes</taxon>
        <taxon>Hypocreomycetidae</taxon>
        <taxon>Hypocreales</taxon>
        <taxon>Stachybotryaceae</taxon>
        <taxon>Stachybotrys</taxon>
    </lineage>
</organism>
<dbReference type="SMART" id="SM00320">
    <property type="entry name" value="WD40"/>
    <property type="match status" value="9"/>
</dbReference>
<evidence type="ECO:0000256" key="5">
    <source>
        <dbReference type="ARBA" id="ARBA00039789"/>
    </source>
</evidence>
<keyword evidence="2" id="KW-0677">Repeat</keyword>
<keyword evidence="3" id="KW-0175">Coiled coil</keyword>
<dbReference type="InterPro" id="IPR043519">
    <property type="entry name" value="NT_sf"/>
</dbReference>
<evidence type="ECO:0000256" key="4">
    <source>
        <dbReference type="ARBA" id="ARBA00038415"/>
    </source>
</evidence>
<dbReference type="SUPFAM" id="SSF81301">
    <property type="entry name" value="Nucleotidyltransferase"/>
    <property type="match status" value="1"/>
</dbReference>
<dbReference type="InterPro" id="IPR015943">
    <property type="entry name" value="WD40/YVTN_repeat-like_dom_sf"/>
</dbReference>
<evidence type="ECO:0000256" key="1">
    <source>
        <dbReference type="ARBA" id="ARBA00022574"/>
    </source>
</evidence>
<proteinExistence type="inferred from homology"/>
<dbReference type="InterPro" id="IPR056884">
    <property type="entry name" value="NPHP3-like_N"/>
</dbReference>
<feature type="non-terminal residue" evidence="9">
    <location>
        <position position="1270"/>
    </location>
</feature>
<dbReference type="SUPFAM" id="SSF52540">
    <property type="entry name" value="P-loop containing nucleoside triphosphate hydrolases"/>
    <property type="match status" value="1"/>
</dbReference>
<dbReference type="InterPro" id="IPR036322">
    <property type="entry name" value="WD40_repeat_dom_sf"/>
</dbReference>
<dbReference type="GO" id="GO:0015969">
    <property type="term" value="P:guanosine tetraphosphate metabolic process"/>
    <property type="evidence" value="ECO:0007669"/>
    <property type="project" value="InterPro"/>
</dbReference>
<dbReference type="GO" id="GO:0005634">
    <property type="term" value="C:nucleus"/>
    <property type="evidence" value="ECO:0007669"/>
    <property type="project" value="TreeGrafter"/>
</dbReference>
<dbReference type="InterPro" id="IPR019775">
    <property type="entry name" value="WD40_repeat_CS"/>
</dbReference>
<evidence type="ECO:0000313" key="9">
    <source>
        <dbReference type="EMBL" id="KAH7324862.1"/>
    </source>
</evidence>
<name>A0A8K0SXZ3_9HYPO</name>
<dbReference type="Pfam" id="PF24883">
    <property type="entry name" value="NPHP3_N"/>
    <property type="match status" value="1"/>
</dbReference>
<comment type="similarity">
    <text evidence="4">Belongs to the WD repeat MDV1/CAF4 family.</text>
</comment>
<keyword evidence="10" id="KW-1185">Reference proteome</keyword>
<dbReference type="EMBL" id="JAGPNK010000003">
    <property type="protein sequence ID" value="KAH7324862.1"/>
    <property type="molecule type" value="Genomic_DNA"/>
</dbReference>
<dbReference type="PANTHER" id="PTHR22847">
    <property type="entry name" value="WD40 REPEAT PROTEIN"/>
    <property type="match status" value="1"/>
</dbReference>